<feature type="domain" description="TraD/TraG TraM recognition site" evidence="7">
    <location>
        <begin position="484"/>
        <end position="604"/>
    </location>
</feature>
<protein>
    <submittedName>
        <fullName evidence="8">Type IV secretory system conjugative DNA transfer VirD4/TraG family protein</fullName>
    </submittedName>
</protein>
<dbReference type="AlphaFoldDB" id="A0A2A9EYE6"/>
<evidence type="ECO:0000256" key="4">
    <source>
        <dbReference type="ARBA" id="ARBA00022989"/>
    </source>
</evidence>
<feature type="transmembrane region" description="Helical" evidence="6">
    <location>
        <begin position="82"/>
        <end position="103"/>
    </location>
</feature>
<sequence length="666" mass="72285">MTSQRQALRRHARANKLGSAAAVLSGRAEDGVSTGANAEESEQRPAWFERVEQWLRSTRFAWWLRRYGGAYRGLAALNDGEVAQTFSIAWLVYTCVGVIASFVVGPWTVAIIVPLGIVGLAVTLVVLVWWFGYRRSGARLRHQMLAREGLARGREVAEQVGAAVLVATAETVRPTFTTEAHAASRTVNPESVAFLLGHTYGEEVWVSLERPVYVLGPARSGKGVGVVVPAILGAPGACLSTSTRTDNLEATAACRAERGPVEVFNLEASGGRPHTICWSPLEGCEVPRIAMKRAKLLVGASGLGGDNAVWATSAGGIVMALLYAAAISGRTIGDVYRWSKSPDACKEAMQVLERAAHLPEYCSGSGEQVDWHTTIRYVMGEEVRMKANKWFGVENAFVPLMDPHVRERLAVRLTDDAGRRVPGTFDTEAFLREGGTCYLISAGTSTTSETAGTIGTFYSLFLDHVTDVAHESAQRSPGGRLDPPLTLVLDELANIHPWPGAARMSSSGSGEGIQLVAVFQSRSQGKEAYGEDVEETIWNNCLNVLLPNVKAPELLSALAQTLGAEDRHTTSASYSLREPFSRSWQTQSSQQATVEPGEMRRLPKGHALVIESSMRPMLVDLIPYWRGPHADHVAHCQAWYAEHRGMATPPRASDLPGLHFPRSRGR</sequence>
<dbReference type="InterPro" id="IPR051539">
    <property type="entry name" value="T4SS-coupling_protein"/>
</dbReference>
<feature type="transmembrane region" description="Helical" evidence="6">
    <location>
        <begin position="109"/>
        <end position="131"/>
    </location>
</feature>
<dbReference type="InterPro" id="IPR032689">
    <property type="entry name" value="TraG-D_C"/>
</dbReference>
<proteinExistence type="predicted"/>
<dbReference type="RefSeq" id="WP_098464089.1">
    <property type="nucleotide sequence ID" value="NZ_PDJJ01000001.1"/>
</dbReference>
<accession>A0A2A9EYE6</accession>
<dbReference type="OrthoDB" id="226701at2"/>
<evidence type="ECO:0000256" key="6">
    <source>
        <dbReference type="SAM" id="Phobius"/>
    </source>
</evidence>
<reference evidence="8 9" key="1">
    <citation type="submission" date="2017-10" db="EMBL/GenBank/DDBJ databases">
        <title>Sequencing the genomes of 1000 actinobacteria strains.</title>
        <authorList>
            <person name="Klenk H.-P."/>
        </authorList>
    </citation>
    <scope>NUCLEOTIDE SEQUENCE [LARGE SCALE GENOMIC DNA]</scope>
    <source>
        <strain evidence="8 9">DSM 21863</strain>
    </source>
</reference>
<name>A0A2A9EYE6_9MICO</name>
<evidence type="ECO:0000259" key="7">
    <source>
        <dbReference type="Pfam" id="PF12696"/>
    </source>
</evidence>
<dbReference type="GO" id="GO:0005886">
    <property type="term" value="C:plasma membrane"/>
    <property type="evidence" value="ECO:0007669"/>
    <property type="project" value="UniProtKB-SubCell"/>
</dbReference>
<dbReference type="Proteomes" id="UP000224130">
    <property type="component" value="Unassembled WGS sequence"/>
</dbReference>
<evidence type="ECO:0000256" key="5">
    <source>
        <dbReference type="ARBA" id="ARBA00023136"/>
    </source>
</evidence>
<evidence type="ECO:0000313" key="9">
    <source>
        <dbReference type="Proteomes" id="UP000224130"/>
    </source>
</evidence>
<dbReference type="PANTHER" id="PTHR37937:SF1">
    <property type="entry name" value="CONJUGATIVE TRANSFER: DNA TRANSPORT"/>
    <property type="match status" value="1"/>
</dbReference>
<dbReference type="EMBL" id="PDJJ01000001">
    <property type="protein sequence ID" value="PFG43783.1"/>
    <property type="molecule type" value="Genomic_DNA"/>
</dbReference>
<keyword evidence="3 6" id="KW-0812">Transmembrane</keyword>
<keyword evidence="9" id="KW-1185">Reference proteome</keyword>
<dbReference type="SUPFAM" id="SSF52540">
    <property type="entry name" value="P-loop containing nucleoside triphosphate hydrolases"/>
    <property type="match status" value="1"/>
</dbReference>
<evidence type="ECO:0000256" key="3">
    <source>
        <dbReference type="ARBA" id="ARBA00022692"/>
    </source>
</evidence>
<evidence type="ECO:0000256" key="1">
    <source>
        <dbReference type="ARBA" id="ARBA00004651"/>
    </source>
</evidence>
<dbReference type="Pfam" id="PF12696">
    <property type="entry name" value="TraG-D_C"/>
    <property type="match status" value="1"/>
</dbReference>
<keyword evidence="2" id="KW-1003">Cell membrane</keyword>
<dbReference type="CDD" id="cd01127">
    <property type="entry name" value="TrwB_TraG_TraD_VirD4"/>
    <property type="match status" value="1"/>
</dbReference>
<keyword evidence="4 6" id="KW-1133">Transmembrane helix</keyword>
<keyword evidence="5 6" id="KW-0472">Membrane</keyword>
<dbReference type="PANTHER" id="PTHR37937">
    <property type="entry name" value="CONJUGATIVE TRANSFER: DNA TRANSPORT"/>
    <property type="match status" value="1"/>
</dbReference>
<dbReference type="InterPro" id="IPR027417">
    <property type="entry name" value="P-loop_NTPase"/>
</dbReference>
<comment type="subcellular location">
    <subcellularLocation>
        <location evidence="1">Cell membrane</location>
        <topology evidence="1">Multi-pass membrane protein</topology>
    </subcellularLocation>
</comment>
<gene>
    <name evidence="8" type="ORF">ATJ88_2492</name>
</gene>
<dbReference type="Gene3D" id="3.40.50.300">
    <property type="entry name" value="P-loop containing nucleotide triphosphate hydrolases"/>
    <property type="match status" value="1"/>
</dbReference>
<evidence type="ECO:0000256" key="2">
    <source>
        <dbReference type="ARBA" id="ARBA00022475"/>
    </source>
</evidence>
<organism evidence="8 9">
    <name type="scientific">Isoptericola jiangsuensis</name>
    <dbReference type="NCBI Taxonomy" id="548579"/>
    <lineage>
        <taxon>Bacteria</taxon>
        <taxon>Bacillati</taxon>
        <taxon>Actinomycetota</taxon>
        <taxon>Actinomycetes</taxon>
        <taxon>Micrococcales</taxon>
        <taxon>Promicromonosporaceae</taxon>
        <taxon>Isoptericola</taxon>
    </lineage>
</organism>
<comment type="caution">
    <text evidence="8">The sequence shown here is derived from an EMBL/GenBank/DDBJ whole genome shotgun (WGS) entry which is preliminary data.</text>
</comment>
<evidence type="ECO:0000313" key="8">
    <source>
        <dbReference type="EMBL" id="PFG43783.1"/>
    </source>
</evidence>